<comment type="subcellular location">
    <subcellularLocation>
        <location evidence="2">Mitochondrion</location>
    </subcellularLocation>
</comment>
<dbReference type="SUPFAM" id="SSF51905">
    <property type="entry name" value="FAD/NAD(P)-binding domain"/>
    <property type="match status" value="2"/>
</dbReference>
<dbReference type="EMBL" id="CAJVPV010002167">
    <property type="protein sequence ID" value="CAG8519715.1"/>
    <property type="molecule type" value="Genomic_DNA"/>
</dbReference>
<dbReference type="PANTHER" id="PTHR10632:SF2">
    <property type="entry name" value="SULFIDE:QUINONE OXIDOREDUCTASE, MITOCHONDRIAL"/>
    <property type="match status" value="1"/>
</dbReference>
<dbReference type="Gene3D" id="3.50.50.60">
    <property type="entry name" value="FAD/NAD(P)-binding domain"/>
    <property type="match status" value="2"/>
</dbReference>
<evidence type="ECO:0000313" key="13">
    <source>
        <dbReference type="Proteomes" id="UP000789342"/>
    </source>
</evidence>
<evidence type="ECO:0000256" key="10">
    <source>
        <dbReference type="ARBA" id="ARBA00070160"/>
    </source>
</evidence>
<evidence type="ECO:0000256" key="8">
    <source>
        <dbReference type="ARBA" id="ARBA00023128"/>
    </source>
</evidence>
<evidence type="ECO:0000256" key="6">
    <source>
        <dbReference type="ARBA" id="ARBA00022946"/>
    </source>
</evidence>
<comment type="cofactor">
    <cofactor evidence="1">
        <name>FAD</name>
        <dbReference type="ChEBI" id="CHEBI:57692"/>
    </cofactor>
</comment>
<dbReference type="AlphaFoldDB" id="A0A9N9A6F1"/>
<keyword evidence="6" id="KW-0809">Transit peptide</keyword>
<comment type="caution">
    <text evidence="12">The sequence shown here is derived from an EMBL/GenBank/DDBJ whole genome shotgun (WGS) entry which is preliminary data.</text>
</comment>
<evidence type="ECO:0000256" key="9">
    <source>
        <dbReference type="ARBA" id="ARBA00060891"/>
    </source>
</evidence>
<evidence type="ECO:0000259" key="11">
    <source>
        <dbReference type="Pfam" id="PF07992"/>
    </source>
</evidence>
<dbReference type="Proteomes" id="UP000789342">
    <property type="component" value="Unassembled WGS sequence"/>
</dbReference>
<dbReference type="InterPro" id="IPR023753">
    <property type="entry name" value="FAD/NAD-binding_dom"/>
</dbReference>
<dbReference type="OrthoDB" id="5376590at2759"/>
<evidence type="ECO:0000313" key="12">
    <source>
        <dbReference type="EMBL" id="CAG8519715.1"/>
    </source>
</evidence>
<reference evidence="12" key="1">
    <citation type="submission" date="2021-06" db="EMBL/GenBank/DDBJ databases">
        <authorList>
            <person name="Kallberg Y."/>
            <person name="Tangrot J."/>
            <person name="Rosling A."/>
        </authorList>
    </citation>
    <scope>NUCLEOTIDE SEQUENCE</scope>
    <source>
        <strain evidence="12">CL551</strain>
    </source>
</reference>
<comment type="similarity">
    <text evidence="9">Belongs to the SQRD family.</text>
</comment>
<keyword evidence="8" id="KW-0496">Mitochondrion</keyword>
<accession>A0A9N9A6F1</accession>
<proteinExistence type="inferred from homology"/>
<dbReference type="GO" id="GO:0070221">
    <property type="term" value="P:sulfide oxidation, using sulfide:quinone oxidoreductase"/>
    <property type="evidence" value="ECO:0007669"/>
    <property type="project" value="TreeGrafter"/>
</dbReference>
<dbReference type="GO" id="GO:0070224">
    <property type="term" value="F:sulfide:quinone oxidoreductase activity"/>
    <property type="evidence" value="ECO:0007669"/>
    <property type="project" value="TreeGrafter"/>
</dbReference>
<evidence type="ECO:0000256" key="1">
    <source>
        <dbReference type="ARBA" id="ARBA00001974"/>
    </source>
</evidence>
<keyword evidence="5" id="KW-0274">FAD</keyword>
<dbReference type="GO" id="GO:0005739">
    <property type="term" value="C:mitochondrion"/>
    <property type="evidence" value="ECO:0007669"/>
    <property type="project" value="UniProtKB-SubCell"/>
</dbReference>
<name>A0A9N9A6F1_9GLOM</name>
<dbReference type="InterPro" id="IPR036188">
    <property type="entry name" value="FAD/NAD-bd_sf"/>
</dbReference>
<sequence length="438" mass="48311">MFVARRCSLNFNGQSLIKRFASTRSELPSYKVVVVGGGAGGLAVSSTISEILGKNSVAIIEPSDVHYYQPQWTFVGAGLKTLADSARPTEKLIPRNANWIKNKVTKVEPENNSVVLGDGSKVKYDFLVVAPGIQLNWDKVKGLQESIGKNGVTSIYSKDTVEKTWDFLKEFRGGNAIFTMPSTPIKCPGAAIKIAYLAEDHLTKNNLRSKSKVIYNSAMGKIFSIDKYADSLTRIAKERDIQVNLLTELTEVRGDKKEAVFKNGKTGEEQIYNFDLLHVVPPMGPPSFIADSKIGNAAGWVDVDQNTLQHTKYPNIFSLGDASCCPTSKTAAAVSVQSGVLKKNLLNAITQSFDPNNAARYDGYASCPLIVGRDQVVLAEFSGYTTKPMETFPFDQGKESGSMYYLTKEVMPEIYWNRLLKGTWVGPHKIRKWFSYLG</sequence>
<dbReference type="FunFam" id="3.50.50.60:FF:000034">
    <property type="entry name" value="sulfide:quinone oxidoreductase, mitochondrial"/>
    <property type="match status" value="1"/>
</dbReference>
<gene>
    <name evidence="12" type="ORF">AMORRO_LOCUS4142</name>
</gene>
<dbReference type="GO" id="GO:0071949">
    <property type="term" value="F:FAD binding"/>
    <property type="evidence" value="ECO:0007669"/>
    <property type="project" value="TreeGrafter"/>
</dbReference>
<evidence type="ECO:0000256" key="7">
    <source>
        <dbReference type="ARBA" id="ARBA00023002"/>
    </source>
</evidence>
<evidence type="ECO:0000256" key="5">
    <source>
        <dbReference type="ARBA" id="ARBA00022827"/>
    </source>
</evidence>
<evidence type="ECO:0000256" key="4">
    <source>
        <dbReference type="ARBA" id="ARBA00022719"/>
    </source>
</evidence>
<keyword evidence="7" id="KW-0560">Oxidoreductase</keyword>
<protein>
    <recommendedName>
        <fullName evidence="10">Sulfide:quinone oxidoreductase, mitochondrial</fullName>
    </recommendedName>
</protein>
<dbReference type="PANTHER" id="PTHR10632">
    <property type="entry name" value="SULFIDE:QUINONE OXIDOREDUCTASE"/>
    <property type="match status" value="1"/>
</dbReference>
<keyword evidence="3" id="KW-0285">Flavoprotein</keyword>
<evidence type="ECO:0000256" key="3">
    <source>
        <dbReference type="ARBA" id="ARBA00022630"/>
    </source>
</evidence>
<dbReference type="GO" id="GO:0048038">
    <property type="term" value="F:quinone binding"/>
    <property type="evidence" value="ECO:0007669"/>
    <property type="project" value="UniProtKB-KW"/>
</dbReference>
<keyword evidence="4" id="KW-0874">Quinone</keyword>
<dbReference type="Pfam" id="PF07992">
    <property type="entry name" value="Pyr_redox_2"/>
    <property type="match status" value="1"/>
</dbReference>
<feature type="domain" description="FAD/NAD(P)-binding" evidence="11">
    <location>
        <begin position="30"/>
        <end position="149"/>
    </location>
</feature>
<dbReference type="InterPro" id="IPR015904">
    <property type="entry name" value="Sulphide_quinone_reductase"/>
</dbReference>
<keyword evidence="13" id="KW-1185">Reference proteome</keyword>
<organism evidence="12 13">
    <name type="scientific">Acaulospora morrowiae</name>
    <dbReference type="NCBI Taxonomy" id="94023"/>
    <lineage>
        <taxon>Eukaryota</taxon>
        <taxon>Fungi</taxon>
        <taxon>Fungi incertae sedis</taxon>
        <taxon>Mucoromycota</taxon>
        <taxon>Glomeromycotina</taxon>
        <taxon>Glomeromycetes</taxon>
        <taxon>Diversisporales</taxon>
        <taxon>Acaulosporaceae</taxon>
        <taxon>Acaulospora</taxon>
    </lineage>
</organism>
<evidence type="ECO:0000256" key="2">
    <source>
        <dbReference type="ARBA" id="ARBA00004173"/>
    </source>
</evidence>